<feature type="transmembrane region" description="Helical" evidence="4">
    <location>
        <begin position="507"/>
        <end position="526"/>
    </location>
</feature>
<feature type="region of interest" description="Disordered" evidence="3">
    <location>
        <begin position="1"/>
        <end position="63"/>
    </location>
</feature>
<reference evidence="5" key="1">
    <citation type="journal article" date="2020" name="Fungal Divers.">
        <title>Resolving the Mortierellaceae phylogeny through synthesis of multi-gene phylogenetics and phylogenomics.</title>
        <authorList>
            <person name="Vandepol N."/>
            <person name="Liber J."/>
            <person name="Desiro A."/>
            <person name="Na H."/>
            <person name="Kennedy M."/>
            <person name="Barry K."/>
            <person name="Grigoriev I.V."/>
            <person name="Miller A.N."/>
            <person name="O'Donnell K."/>
            <person name="Stajich J.E."/>
            <person name="Bonito G."/>
        </authorList>
    </citation>
    <scope>NUCLEOTIDE SEQUENCE</scope>
    <source>
        <strain evidence="5">CK1249</strain>
    </source>
</reference>
<keyword evidence="4" id="KW-0472">Membrane</keyword>
<dbReference type="AlphaFoldDB" id="A0A9P6LVQ1"/>
<dbReference type="PANTHER" id="PTHR10582:SF2">
    <property type="entry name" value="INACTIVE"/>
    <property type="match status" value="1"/>
</dbReference>
<name>A0A9P6LVQ1_MORAP</name>
<feature type="transmembrane region" description="Helical" evidence="4">
    <location>
        <begin position="387"/>
        <end position="413"/>
    </location>
</feature>
<feature type="compositionally biased region" description="Acidic residues" evidence="3">
    <location>
        <begin position="15"/>
        <end position="26"/>
    </location>
</feature>
<evidence type="ECO:0000256" key="2">
    <source>
        <dbReference type="SAM" id="Coils"/>
    </source>
</evidence>
<evidence type="ECO:0000256" key="4">
    <source>
        <dbReference type="SAM" id="Phobius"/>
    </source>
</evidence>
<evidence type="ECO:0000313" key="5">
    <source>
        <dbReference type="EMBL" id="KAF9945770.1"/>
    </source>
</evidence>
<evidence type="ECO:0000313" key="6">
    <source>
        <dbReference type="Proteomes" id="UP000738359"/>
    </source>
</evidence>
<keyword evidence="6" id="KW-1185">Reference proteome</keyword>
<keyword evidence="4" id="KW-0812">Transmembrane</keyword>
<accession>A0A9P6LVQ1</accession>
<feature type="transmembrane region" description="Helical" evidence="4">
    <location>
        <begin position="425"/>
        <end position="445"/>
    </location>
</feature>
<organism evidence="5 6">
    <name type="scientific">Mortierella alpina</name>
    <name type="common">Oleaginous fungus</name>
    <name type="synonym">Mortierella renispora</name>
    <dbReference type="NCBI Taxonomy" id="64518"/>
    <lineage>
        <taxon>Eukaryota</taxon>
        <taxon>Fungi</taxon>
        <taxon>Fungi incertae sedis</taxon>
        <taxon>Mucoromycota</taxon>
        <taxon>Mortierellomycotina</taxon>
        <taxon>Mortierellomycetes</taxon>
        <taxon>Mortierellales</taxon>
        <taxon>Mortierellaceae</taxon>
        <taxon>Mortierella</taxon>
    </lineage>
</organism>
<dbReference type="PANTHER" id="PTHR10582">
    <property type="entry name" value="TRANSIENT RECEPTOR POTENTIAL ION CHANNEL PROTEIN"/>
    <property type="match status" value="1"/>
</dbReference>
<feature type="transmembrane region" description="Helical" evidence="4">
    <location>
        <begin position="538"/>
        <end position="563"/>
    </location>
</feature>
<dbReference type="GO" id="GO:0005216">
    <property type="term" value="F:monoatomic ion channel activity"/>
    <property type="evidence" value="ECO:0007669"/>
    <property type="project" value="InterPro"/>
</dbReference>
<gene>
    <name evidence="5" type="ORF">BGZ70_003620</name>
</gene>
<sequence length="679" mass="78463">MQSVAWHSDLKKQETEDDQENDEGEDGQGKDEVRSALVGEDATDDPREEQHPDNGQLSRTLTFPRSAEDAEKYRYENGIVSLLDTYADSDEGIKEAIIRFLADRIRPSSKETASSLEILCHAWTYSNRAILEKVMARLLPDSGLVTWIPDINATKKKNPLLKKIMKLFPEEAREYLRRIAYVPISGAWRDYIVENSIVIYSPWHCIQSRSTPPRLDKIKKPALQLHVKMDGPRLKANTFHQPIYVAAFDALWHFTDKDESKRKQEAEPWWRCMQWSMGRQESLAEAIPIQNATTVTMQGTTMVTMQDATTVTIQDAMAATTGPDPPTLQESTIEHRTTWWKTAYHMLRLKCHLKTHTYVTCHDFKLEFLDNPALAALVAYKWNTIGYAYWVFRFFFQCVFYALVFVAALFQVYREHVARRHLEEVFVTIIVVGAIFLWLEVLQAFKNFERYTRIYKSVCKYVFIIRQSVFEIRVFFFIFAGGLVAFTIAFLHLLRACPMPGALATKFSSHFLGALSATYFIMGGRYDPISTELESEDWAFHVMLSVYFFFTVIVMLNVLIALINKAFARGDDDWRKDWILSRLHYIELAENLSYHIPGFRKTHNWFPKEIYFTAADKEVKEYSKEALETQVQDLKTQLSLQQKDVENQLGQLKELLLHLVESSKAETNGGSSKPETTSD</sequence>
<feature type="coiled-coil region" evidence="2">
    <location>
        <begin position="617"/>
        <end position="655"/>
    </location>
</feature>
<evidence type="ECO:0008006" key="7">
    <source>
        <dbReference type="Google" id="ProtNLM"/>
    </source>
</evidence>
<dbReference type="GO" id="GO:0005886">
    <property type="term" value="C:plasma membrane"/>
    <property type="evidence" value="ECO:0007669"/>
    <property type="project" value="TreeGrafter"/>
</dbReference>
<dbReference type="GO" id="GO:0098703">
    <property type="term" value="P:calcium ion import across plasma membrane"/>
    <property type="evidence" value="ECO:0007669"/>
    <property type="project" value="TreeGrafter"/>
</dbReference>
<keyword evidence="1" id="KW-0677">Repeat</keyword>
<dbReference type="Proteomes" id="UP000738359">
    <property type="component" value="Unassembled WGS sequence"/>
</dbReference>
<protein>
    <recommendedName>
        <fullName evidence="7">Ion transport domain-containing protein</fullName>
    </recommendedName>
</protein>
<feature type="compositionally biased region" description="Polar residues" evidence="3">
    <location>
        <begin position="53"/>
        <end position="63"/>
    </location>
</feature>
<dbReference type="EMBL" id="JAAAHY010002004">
    <property type="protein sequence ID" value="KAF9945770.1"/>
    <property type="molecule type" value="Genomic_DNA"/>
</dbReference>
<evidence type="ECO:0000256" key="1">
    <source>
        <dbReference type="ARBA" id="ARBA00022737"/>
    </source>
</evidence>
<keyword evidence="2" id="KW-0175">Coiled coil</keyword>
<proteinExistence type="predicted"/>
<comment type="caution">
    <text evidence="5">The sequence shown here is derived from an EMBL/GenBank/DDBJ whole genome shotgun (WGS) entry which is preliminary data.</text>
</comment>
<evidence type="ECO:0000256" key="3">
    <source>
        <dbReference type="SAM" id="MobiDB-lite"/>
    </source>
</evidence>
<dbReference type="OrthoDB" id="310870at2759"/>
<feature type="transmembrane region" description="Helical" evidence="4">
    <location>
        <begin position="474"/>
        <end position="495"/>
    </location>
</feature>
<dbReference type="InterPro" id="IPR024862">
    <property type="entry name" value="TRPV"/>
</dbReference>
<keyword evidence="4" id="KW-1133">Transmembrane helix</keyword>